<dbReference type="Gene3D" id="3.40.630.30">
    <property type="match status" value="1"/>
</dbReference>
<evidence type="ECO:0000313" key="2">
    <source>
        <dbReference type="EMBL" id="TYB83309.1"/>
    </source>
</evidence>
<gene>
    <name evidence="2" type="ORF">FVF75_03790</name>
</gene>
<keyword evidence="3" id="KW-1185">Reference proteome</keyword>
<sequence>MTSERGRSRGPFSVLGPVAWRKVFFCWRGAMVARTPAMTPQTDIAAMNAPVAKSVPLSAVPPEVWDAVAPGTSRSPMSLRLWVDCSARAYGVADGARALVVGDPAAPRAVLPLVRLPGLAGRHFFAGNEGGGVSVACADDDAMAALARGVLRFGYPVNLGHVPTGSRLRHHLEAGRPGRAVVVTKPLATPLWPFIELDASWSDPACHVPRSMTTSIRRRERQLRALGDLRLEFLTPTENEVHAVVERAVAVEALGWKRATGIALAEDTRQAAFYRTYTRALARHGRLHVTFLTLDGAALAMSLGEIHGGVYWAYKTGYAPEFRRYGPGILMQYHLIRHCAERGLNRFDFQGRQDGFKRTWTDKAIPATSLRVYPLNPRGMAAMAADAAGHVLARGSGGGAEAARTVAGTGVEASS</sequence>
<proteinExistence type="predicted"/>
<accession>A0A5D0RQE0</accession>
<evidence type="ECO:0000313" key="3">
    <source>
        <dbReference type="Proteomes" id="UP000322080"/>
    </source>
</evidence>
<comment type="caution">
    <text evidence="2">The sequence shown here is derived from an EMBL/GenBank/DDBJ whole genome shotgun (WGS) entry which is preliminary data.</text>
</comment>
<feature type="domain" description="BioF2-like acetyltransferase" evidence="1">
    <location>
        <begin position="211"/>
        <end position="358"/>
    </location>
</feature>
<evidence type="ECO:0000259" key="1">
    <source>
        <dbReference type="Pfam" id="PF13480"/>
    </source>
</evidence>
<dbReference type="SUPFAM" id="SSF55729">
    <property type="entry name" value="Acyl-CoA N-acyltransferases (Nat)"/>
    <property type="match status" value="1"/>
</dbReference>
<dbReference type="AlphaFoldDB" id="A0A5D0RQE0"/>
<name>A0A5D0RQE0_9RHOB</name>
<reference evidence="2 3" key="1">
    <citation type="submission" date="2019-08" db="EMBL/GenBank/DDBJ databases">
        <title>Identification of a novel species of the genus Boseongicola.</title>
        <authorList>
            <person name="Zhang X.-Q."/>
        </authorList>
    </citation>
    <scope>NUCLEOTIDE SEQUENCE [LARGE SCALE GENOMIC DNA]</scope>
    <source>
        <strain evidence="2 3">HY14</strain>
    </source>
</reference>
<dbReference type="GO" id="GO:0016740">
    <property type="term" value="F:transferase activity"/>
    <property type="evidence" value="ECO:0007669"/>
    <property type="project" value="UniProtKB-KW"/>
</dbReference>
<keyword evidence="2" id="KW-0808">Transferase</keyword>
<dbReference type="InterPro" id="IPR016181">
    <property type="entry name" value="Acyl_CoA_acyltransferase"/>
</dbReference>
<organism evidence="2 3">
    <name type="scientific">Maritimibacter fusiformis</name>
    <dbReference type="NCBI Taxonomy" id="2603819"/>
    <lineage>
        <taxon>Bacteria</taxon>
        <taxon>Pseudomonadati</taxon>
        <taxon>Pseudomonadota</taxon>
        <taxon>Alphaproteobacteria</taxon>
        <taxon>Rhodobacterales</taxon>
        <taxon>Roseobacteraceae</taxon>
        <taxon>Maritimibacter</taxon>
    </lineage>
</organism>
<dbReference type="Proteomes" id="UP000322080">
    <property type="component" value="Unassembled WGS sequence"/>
</dbReference>
<dbReference type="Pfam" id="PF13480">
    <property type="entry name" value="Acetyltransf_6"/>
    <property type="match status" value="1"/>
</dbReference>
<dbReference type="InterPro" id="IPR038740">
    <property type="entry name" value="BioF2-like_GNAT_dom"/>
</dbReference>
<dbReference type="EMBL" id="VSIY01000003">
    <property type="protein sequence ID" value="TYB83309.1"/>
    <property type="molecule type" value="Genomic_DNA"/>
</dbReference>
<protein>
    <submittedName>
        <fullName evidence="2">GNAT family N-acetyltransferase</fullName>
    </submittedName>
</protein>